<name>A0A800NGG8_CYTFI</name>
<evidence type="ECO:0000313" key="1">
    <source>
        <dbReference type="EMBL" id="KAF0826023.1"/>
    </source>
</evidence>
<sequence length="48" mass="5590">MEKYYCDNCRLLYSEEEVCAACGILVTKKIYIEVQKHHKNHNGLDASE</sequence>
<dbReference type="AlphaFoldDB" id="A0A800NGG8"/>
<comment type="caution">
    <text evidence="1">The sequence shown here is derived from an EMBL/GenBank/DDBJ whole genome shotgun (WGS) entry which is preliminary data.</text>
</comment>
<dbReference type="EMBL" id="VDEM01000001">
    <property type="protein sequence ID" value="KAF0826023.1"/>
    <property type="molecule type" value="Genomic_DNA"/>
</dbReference>
<accession>A0A800NGG8</accession>
<gene>
    <name evidence="1" type="ORF">KIS1582_0162</name>
</gene>
<proteinExistence type="predicted"/>
<organism evidence="1 2">
    <name type="scientific">Cytobacillus firmus</name>
    <name type="common">Bacillus firmus</name>
    <dbReference type="NCBI Taxonomy" id="1399"/>
    <lineage>
        <taxon>Bacteria</taxon>
        <taxon>Bacillati</taxon>
        <taxon>Bacillota</taxon>
        <taxon>Bacilli</taxon>
        <taxon>Bacillales</taxon>
        <taxon>Bacillaceae</taxon>
        <taxon>Cytobacillus</taxon>
    </lineage>
</organism>
<reference evidence="1 2" key="1">
    <citation type="journal article" date="2020" name="G3 (Bethesda)">
        <title>Whole Genome Sequencing and Comparative Genomics of Two Nematicidal Bacillus Strains Reveals a Wide Range of Possible Virulence Factors.</title>
        <authorList>
            <person name="Susic N."/>
            <person name="Janezic S."/>
            <person name="Rupnik M."/>
            <person name="Geric Stare B."/>
        </authorList>
    </citation>
    <scope>NUCLEOTIDE SEQUENCE [LARGE SCALE GENOMIC DNA]</scope>
    <source>
        <strain evidence="1 2">I-1582</strain>
    </source>
</reference>
<dbReference type="RefSeq" id="WP_169799760.1">
    <property type="nucleotide sequence ID" value="NZ_JABVDD010000034.1"/>
</dbReference>
<protein>
    <submittedName>
        <fullName evidence="1">Uncharacterized protein</fullName>
    </submittedName>
</protein>
<evidence type="ECO:0000313" key="2">
    <source>
        <dbReference type="Proteomes" id="UP000465778"/>
    </source>
</evidence>
<dbReference type="Proteomes" id="UP000465778">
    <property type="component" value="Unassembled WGS sequence"/>
</dbReference>